<dbReference type="SUPFAM" id="SSF140683">
    <property type="entry name" value="SP0561-like"/>
    <property type="match status" value="1"/>
</dbReference>
<name>A0A1H2YXH7_9FLAO</name>
<evidence type="ECO:0000259" key="1">
    <source>
        <dbReference type="Pfam" id="PF08984"/>
    </source>
</evidence>
<dbReference type="Pfam" id="PF08984">
    <property type="entry name" value="DUF1858"/>
    <property type="match status" value="1"/>
</dbReference>
<dbReference type="Pfam" id="PF10006">
    <property type="entry name" value="DUF2249"/>
    <property type="match status" value="2"/>
</dbReference>
<sequence>MKISQHTKISTLIKEHKSAIDIIASINPHFKKLQNPLLRKVLAPRVTISDAAKIGGISVETFLSKLKTIGFEIENDTEETSQKEEIIMDKSNVLSFDVRELLAGGTDPFKAIMEKIKILKKGQTLEIINTFEPIPLINVLKSKGFIAEVERKNDLVYTYFQKVEDAEINVSESTCTSENNFDDVYKTYIGKMEHIDVRHLEMPEPMTTILEKLETLPEGFCLVVDHKKVPQFLLPELKERNFDIFYNKIDEHNIQLLIRRA</sequence>
<dbReference type="InterPro" id="IPR038062">
    <property type="entry name" value="ScdA-like_N_sf"/>
</dbReference>
<proteinExistence type="predicted"/>
<dbReference type="InterPro" id="IPR018720">
    <property type="entry name" value="DUF2249"/>
</dbReference>
<keyword evidence="4" id="KW-1185">Reference proteome</keyword>
<dbReference type="Proteomes" id="UP000199595">
    <property type="component" value="Unassembled WGS sequence"/>
</dbReference>
<dbReference type="AlphaFoldDB" id="A0A1H2YXH7"/>
<feature type="domain" description="DUF2249" evidence="2">
    <location>
        <begin position="96"/>
        <end position="153"/>
    </location>
</feature>
<accession>A0A1H2YXH7</accession>
<dbReference type="InterPro" id="IPR015077">
    <property type="entry name" value="DUF1858"/>
</dbReference>
<reference evidence="3 4" key="1">
    <citation type="submission" date="2016-10" db="EMBL/GenBank/DDBJ databases">
        <authorList>
            <person name="de Groot N.N."/>
        </authorList>
    </citation>
    <scope>NUCLEOTIDE SEQUENCE [LARGE SCALE GENOMIC DNA]</scope>
    <source>
        <strain evidence="3 4">DSM 24956</strain>
    </source>
</reference>
<feature type="domain" description="DUF1858" evidence="1">
    <location>
        <begin position="3"/>
        <end position="62"/>
    </location>
</feature>
<gene>
    <name evidence="3" type="ORF">SAMN05444411_10389</name>
</gene>
<dbReference type="SUPFAM" id="SSF64307">
    <property type="entry name" value="SirA-like"/>
    <property type="match status" value="1"/>
</dbReference>
<evidence type="ECO:0000313" key="4">
    <source>
        <dbReference type="Proteomes" id="UP000199595"/>
    </source>
</evidence>
<dbReference type="EMBL" id="FNNJ01000003">
    <property type="protein sequence ID" value="SDX09892.1"/>
    <property type="molecule type" value="Genomic_DNA"/>
</dbReference>
<dbReference type="InterPro" id="IPR036868">
    <property type="entry name" value="TusA-like_sf"/>
</dbReference>
<feature type="domain" description="DUF2249" evidence="2">
    <location>
        <begin position="195"/>
        <end position="260"/>
    </location>
</feature>
<dbReference type="RefSeq" id="WP_139170934.1">
    <property type="nucleotide sequence ID" value="NZ_FNNJ01000003.1"/>
</dbReference>
<evidence type="ECO:0000313" key="3">
    <source>
        <dbReference type="EMBL" id="SDX09892.1"/>
    </source>
</evidence>
<organism evidence="3 4">
    <name type="scientific">Lutibacter oricola</name>
    <dbReference type="NCBI Taxonomy" id="762486"/>
    <lineage>
        <taxon>Bacteria</taxon>
        <taxon>Pseudomonadati</taxon>
        <taxon>Bacteroidota</taxon>
        <taxon>Flavobacteriia</taxon>
        <taxon>Flavobacteriales</taxon>
        <taxon>Flavobacteriaceae</taxon>
        <taxon>Lutibacter</taxon>
    </lineage>
</organism>
<dbReference type="STRING" id="762486.SAMN05444411_10389"/>
<dbReference type="Gene3D" id="1.10.3910.10">
    <property type="entry name" value="SP0561-like"/>
    <property type="match status" value="1"/>
</dbReference>
<protein>
    <submittedName>
        <fullName evidence="3">Uncharacterized conserved protein</fullName>
    </submittedName>
</protein>
<dbReference type="OrthoDB" id="128918at2"/>
<evidence type="ECO:0000259" key="2">
    <source>
        <dbReference type="Pfam" id="PF10006"/>
    </source>
</evidence>